<accession>A0A1R0H962</accession>
<sequence>MSSDTQVMKIDLAIKALTAKVDNLILERIIINIAEKYPHISINSPVAVFIVHPELEKLIKSISDDFYRTMFAEKKRDEIYACSKGGKIS</sequence>
<name>A0A1R0H962_9FUNG</name>
<comment type="caution">
    <text evidence="1">The sequence shown here is derived from an EMBL/GenBank/DDBJ whole genome shotgun (WGS) entry which is preliminary data.</text>
</comment>
<protein>
    <submittedName>
        <fullName evidence="1">Uncharacterized protein</fullName>
    </submittedName>
</protein>
<organism evidence="1 2">
    <name type="scientific">Smittium mucronatum</name>
    <dbReference type="NCBI Taxonomy" id="133383"/>
    <lineage>
        <taxon>Eukaryota</taxon>
        <taxon>Fungi</taxon>
        <taxon>Fungi incertae sedis</taxon>
        <taxon>Zoopagomycota</taxon>
        <taxon>Kickxellomycotina</taxon>
        <taxon>Harpellomycetes</taxon>
        <taxon>Harpellales</taxon>
        <taxon>Legeriomycetaceae</taxon>
        <taxon>Smittium</taxon>
    </lineage>
</organism>
<evidence type="ECO:0000313" key="1">
    <source>
        <dbReference type="EMBL" id="OLY85661.1"/>
    </source>
</evidence>
<dbReference type="EMBL" id="LSSL01000043">
    <property type="protein sequence ID" value="OLY85661.1"/>
    <property type="molecule type" value="Genomic_DNA"/>
</dbReference>
<dbReference type="OrthoDB" id="5545891at2759"/>
<proteinExistence type="predicted"/>
<dbReference type="Proteomes" id="UP000187455">
    <property type="component" value="Unassembled WGS sequence"/>
</dbReference>
<gene>
    <name evidence="1" type="ORF">AYI68_g133</name>
</gene>
<dbReference type="AlphaFoldDB" id="A0A1R0H962"/>
<evidence type="ECO:0000313" key="2">
    <source>
        <dbReference type="Proteomes" id="UP000187455"/>
    </source>
</evidence>
<keyword evidence="2" id="KW-1185">Reference proteome</keyword>
<reference evidence="1 2" key="1">
    <citation type="journal article" date="2016" name="Mol. Biol. Evol.">
        <title>Genome-Wide Survey of Gut Fungi (Harpellales) Reveals the First Horizontally Transferred Ubiquitin Gene from a Mosquito Host.</title>
        <authorList>
            <person name="Wang Y."/>
            <person name="White M.M."/>
            <person name="Kvist S."/>
            <person name="Moncalvo J.M."/>
        </authorList>
    </citation>
    <scope>NUCLEOTIDE SEQUENCE [LARGE SCALE GENOMIC DNA]</scope>
    <source>
        <strain evidence="1 2">ALG-7-W6</strain>
    </source>
</reference>